<accession>A0A0F9SEN4</accession>
<name>A0A0F9SEN4_9ZZZZ</name>
<sequence length="172" mass="18362">MSKFRNQQILGSAEYDGVTNSLDNYDVAGKVLGDGVHLFATGPGTCIIDELIFIAFDLTFTDPGADHNIGFELKYTIDGGDNYVDILTETAAASLPMIWDDTGNDTEDFAKGVPVYAFGYQLATPANTAGSRTFQVPAHAAVRLLIGSYVAGSLTAMTGLDDFVCQLTGRFN</sequence>
<proteinExistence type="predicted"/>
<reference evidence="1" key="1">
    <citation type="journal article" date="2015" name="Nature">
        <title>Complex archaea that bridge the gap between prokaryotes and eukaryotes.</title>
        <authorList>
            <person name="Spang A."/>
            <person name="Saw J.H."/>
            <person name="Jorgensen S.L."/>
            <person name="Zaremba-Niedzwiedzka K."/>
            <person name="Martijn J."/>
            <person name="Lind A.E."/>
            <person name="van Eijk R."/>
            <person name="Schleper C."/>
            <person name="Guy L."/>
            <person name="Ettema T.J."/>
        </authorList>
    </citation>
    <scope>NUCLEOTIDE SEQUENCE</scope>
</reference>
<gene>
    <name evidence="1" type="ORF">LCGC14_0860360</name>
</gene>
<organism evidence="1">
    <name type="scientific">marine sediment metagenome</name>
    <dbReference type="NCBI Taxonomy" id="412755"/>
    <lineage>
        <taxon>unclassified sequences</taxon>
        <taxon>metagenomes</taxon>
        <taxon>ecological metagenomes</taxon>
    </lineage>
</organism>
<comment type="caution">
    <text evidence="1">The sequence shown here is derived from an EMBL/GenBank/DDBJ whole genome shotgun (WGS) entry which is preliminary data.</text>
</comment>
<dbReference type="EMBL" id="LAZR01002610">
    <property type="protein sequence ID" value="KKN27843.1"/>
    <property type="molecule type" value="Genomic_DNA"/>
</dbReference>
<evidence type="ECO:0000313" key="1">
    <source>
        <dbReference type="EMBL" id="KKN27843.1"/>
    </source>
</evidence>
<protein>
    <submittedName>
        <fullName evidence="1">Uncharacterized protein</fullName>
    </submittedName>
</protein>
<dbReference type="AlphaFoldDB" id="A0A0F9SEN4"/>